<dbReference type="Proteomes" id="UP001500630">
    <property type="component" value="Unassembled WGS sequence"/>
</dbReference>
<dbReference type="RefSeq" id="WP_345557537.1">
    <property type="nucleotide sequence ID" value="NZ_BAABDQ010000001.1"/>
</dbReference>
<feature type="signal peptide" evidence="2">
    <location>
        <begin position="1"/>
        <end position="32"/>
    </location>
</feature>
<reference evidence="4" key="1">
    <citation type="journal article" date="2019" name="Int. J. Syst. Evol. Microbiol.">
        <title>The Global Catalogue of Microorganisms (GCM) 10K type strain sequencing project: providing services to taxonomists for standard genome sequencing and annotation.</title>
        <authorList>
            <consortium name="The Broad Institute Genomics Platform"/>
            <consortium name="The Broad Institute Genome Sequencing Center for Infectious Disease"/>
            <person name="Wu L."/>
            <person name="Ma J."/>
        </authorList>
    </citation>
    <scope>NUCLEOTIDE SEQUENCE [LARGE SCALE GENOMIC DNA]</scope>
    <source>
        <strain evidence="4">JCM 17326</strain>
    </source>
</reference>
<evidence type="ECO:0000256" key="2">
    <source>
        <dbReference type="SAM" id="SignalP"/>
    </source>
</evidence>
<evidence type="ECO:0000256" key="1">
    <source>
        <dbReference type="SAM" id="MobiDB-lite"/>
    </source>
</evidence>
<keyword evidence="4" id="KW-1185">Reference proteome</keyword>
<sequence length="56" mass="5814">MKAQQRGPVRRVAASAAVILVTLALATPPAQAGGDPDTDTNVIRKPQTAECHYADA</sequence>
<gene>
    <name evidence="3" type="ORF">GCM10022419_001570</name>
</gene>
<dbReference type="EMBL" id="BAABDQ010000001">
    <property type="protein sequence ID" value="GAA3526555.1"/>
    <property type="molecule type" value="Genomic_DNA"/>
</dbReference>
<comment type="caution">
    <text evidence="3">The sequence shown here is derived from an EMBL/GenBank/DDBJ whole genome shotgun (WGS) entry which is preliminary data.</text>
</comment>
<accession>A0ABP6V0S0</accession>
<proteinExistence type="predicted"/>
<name>A0ABP6V0S0_9ACTN</name>
<evidence type="ECO:0000313" key="3">
    <source>
        <dbReference type="EMBL" id="GAA3526555.1"/>
    </source>
</evidence>
<evidence type="ECO:0000313" key="4">
    <source>
        <dbReference type="Proteomes" id="UP001500630"/>
    </source>
</evidence>
<organism evidence="3 4">
    <name type="scientific">Nonomuraea rosea</name>
    <dbReference type="NCBI Taxonomy" id="638574"/>
    <lineage>
        <taxon>Bacteria</taxon>
        <taxon>Bacillati</taxon>
        <taxon>Actinomycetota</taxon>
        <taxon>Actinomycetes</taxon>
        <taxon>Streptosporangiales</taxon>
        <taxon>Streptosporangiaceae</taxon>
        <taxon>Nonomuraea</taxon>
    </lineage>
</organism>
<keyword evidence="2" id="KW-0732">Signal</keyword>
<protein>
    <submittedName>
        <fullName evidence="3">Uncharacterized protein</fullName>
    </submittedName>
</protein>
<feature type="region of interest" description="Disordered" evidence="1">
    <location>
        <begin position="28"/>
        <end position="56"/>
    </location>
</feature>
<feature type="chain" id="PRO_5046139048" evidence="2">
    <location>
        <begin position="33"/>
        <end position="56"/>
    </location>
</feature>